<organism evidence="3 4">
    <name type="scientific">Streptomyces chrestomyceticus JCM 4735</name>
    <dbReference type="NCBI Taxonomy" id="1306181"/>
    <lineage>
        <taxon>Bacteria</taxon>
        <taxon>Bacillati</taxon>
        <taxon>Actinomycetota</taxon>
        <taxon>Actinomycetes</taxon>
        <taxon>Kitasatosporales</taxon>
        <taxon>Streptomycetaceae</taxon>
        <taxon>Streptomyces</taxon>
    </lineage>
</organism>
<reference evidence="3 4" key="1">
    <citation type="submission" date="2018-11" db="EMBL/GenBank/DDBJ databases">
        <title>Whole genome sequence of Streptomyces chrestomyceticus NBRC 13444(T).</title>
        <authorList>
            <person name="Komaki H."/>
            <person name="Tamura T."/>
        </authorList>
    </citation>
    <scope>NUCLEOTIDE SEQUENCE [LARGE SCALE GENOMIC DNA]</scope>
    <source>
        <strain evidence="3 4">NBRC 13444</strain>
    </source>
</reference>
<dbReference type="RefSeq" id="WP_241268053.1">
    <property type="nucleotide sequence ID" value="NZ_BHZC01000001.1"/>
</dbReference>
<sequence>MTELDTPPMTEEHDPAPPGAGRTARETPERPEPPTGPPGGPPSGPPPSAGASAAPRPSRRRRWLTALVIFLLIAVPAGYIVISAEQSRDSGQSKEEEAASTGLYNDYPSKVQQRIYNVPVPTGATPVYYYESNAWHRSSLYVQFRTNDWGLDHYLKWIGTSRDALKDGEITITGAQAAKVGWDLSGGQWAGTSLKAEDPHPSQNITVNFDEPGQPVVYVVSTVRFER</sequence>
<name>A0A7U9PWR6_9ACTN</name>
<comment type="caution">
    <text evidence="3">The sequence shown here is derived from an EMBL/GenBank/DDBJ whole genome shotgun (WGS) entry which is preliminary data.</text>
</comment>
<keyword evidence="2" id="KW-0472">Membrane</keyword>
<evidence type="ECO:0000313" key="4">
    <source>
        <dbReference type="Proteomes" id="UP000287830"/>
    </source>
</evidence>
<feature type="region of interest" description="Disordered" evidence="1">
    <location>
        <begin position="1"/>
        <end position="57"/>
    </location>
</feature>
<feature type="compositionally biased region" description="Basic and acidic residues" evidence="1">
    <location>
        <begin position="86"/>
        <end position="97"/>
    </location>
</feature>
<protein>
    <recommendedName>
        <fullName evidence="5">Sugar kinase</fullName>
    </recommendedName>
</protein>
<evidence type="ECO:0000256" key="2">
    <source>
        <dbReference type="SAM" id="Phobius"/>
    </source>
</evidence>
<dbReference type="GeneID" id="95620582"/>
<accession>A0A7U9PWR6</accession>
<proteinExistence type="predicted"/>
<dbReference type="AlphaFoldDB" id="A0A7U9PWR6"/>
<feature type="compositionally biased region" description="Basic and acidic residues" evidence="1">
    <location>
        <begin position="23"/>
        <end position="32"/>
    </location>
</feature>
<dbReference type="Proteomes" id="UP000287830">
    <property type="component" value="Unassembled WGS sequence"/>
</dbReference>
<keyword evidence="2" id="KW-1133">Transmembrane helix</keyword>
<dbReference type="EMBL" id="BHZC01000001">
    <property type="protein sequence ID" value="GCD33845.1"/>
    <property type="molecule type" value="Genomic_DNA"/>
</dbReference>
<evidence type="ECO:0000313" key="3">
    <source>
        <dbReference type="EMBL" id="GCD33845.1"/>
    </source>
</evidence>
<feature type="compositionally biased region" description="Pro residues" evidence="1">
    <location>
        <begin position="33"/>
        <end position="48"/>
    </location>
</feature>
<feature type="transmembrane region" description="Helical" evidence="2">
    <location>
        <begin position="63"/>
        <end position="82"/>
    </location>
</feature>
<evidence type="ECO:0000256" key="1">
    <source>
        <dbReference type="SAM" id="MobiDB-lite"/>
    </source>
</evidence>
<keyword evidence="2" id="KW-0812">Transmembrane</keyword>
<gene>
    <name evidence="3" type="ORF">OEIGOIKO_01569</name>
</gene>
<evidence type="ECO:0008006" key="5">
    <source>
        <dbReference type="Google" id="ProtNLM"/>
    </source>
</evidence>
<feature type="region of interest" description="Disordered" evidence="1">
    <location>
        <begin position="86"/>
        <end position="105"/>
    </location>
</feature>